<evidence type="ECO:0000256" key="2">
    <source>
        <dbReference type="ARBA" id="ARBA00022679"/>
    </source>
</evidence>
<dbReference type="PANTHER" id="PTHR43065">
    <property type="entry name" value="SENSOR HISTIDINE KINASE"/>
    <property type="match status" value="1"/>
</dbReference>
<dbReference type="Pfam" id="PF08448">
    <property type="entry name" value="PAS_4"/>
    <property type="match status" value="1"/>
</dbReference>
<evidence type="ECO:0000256" key="1">
    <source>
        <dbReference type="ARBA" id="ARBA00022553"/>
    </source>
</evidence>
<keyword evidence="2" id="KW-0808">Transferase</keyword>
<dbReference type="InterPro" id="IPR036890">
    <property type="entry name" value="HATPase_C_sf"/>
</dbReference>
<comment type="caution">
    <text evidence="12">The sequence shown here is derived from an EMBL/GenBank/DDBJ whole genome shotgun (WGS) entry which is preliminary data.</text>
</comment>
<dbReference type="Pfam" id="PF02518">
    <property type="entry name" value="HATPase_c"/>
    <property type="match status" value="1"/>
</dbReference>
<dbReference type="Gene3D" id="3.30.450.20">
    <property type="entry name" value="PAS domain"/>
    <property type="match status" value="5"/>
</dbReference>
<sequence length="914" mass="100984">MKDQHSQAQASSPSIAVPGPVPEPGSDAGALEHSQPLLEQQRRLLHELHVHQLELEMQNEQLRAARQELEESRDRYVELYEFAPIGYLTLDADGLIEQINLCAIKLLGQERKRLLGRSFTHLVIDQDRPRWRELTIRLRNSPQAIESQTNFELGLRRGDGRPLAVSLHCAGPAHGLPGDKLRVAITDISERRQAELALQESKFRFHQALRSITTVAVQGYRMDGRVSYWSPASERLYGYSAEEALGRNLLDLIIPPEMHDTVTEAMRQMAATGQPIPGGELTLRRKDGSRVAVISSRALMQAEGQEGELFCVDIDISERLAAEEALRRSDQILRSILQATLDAYWHVDRQCRLLDVNQRYCELSGYTREQLLGRPAQDFDILADDAESAARIQRVLDQGSAQFETIHRRRDGSEWPVEVSVTLQNSQDGGFVVFLRDISARRAAAASLRERELFGQAIGENFPGMLIYLDHELVTRYANQQALDWFGFGRVQQTSVQEVLGPERYAQLEPAFRAALAGEPQQFESRRKKRNGEVGCFWTQLVPHRIDGRVCGVFVMATDIGALRASQVRQRLNDAALTSVSDGIRISDADGRMVAVNAAFVAITGYSEAELLGRSGRMLQGPGTDPQTAADIQTAFLSQSEYAGEILNYRKDGTPFWNALTISPVKDEQGQLTHFVGVSRDVTLRRQADAALQSTLKDKEALLKEVHHRVKNNLQVITSLLRLEAGRSAVADTKTVLQAMQGRIRAMAQLHETLYRSGTFAAVDLGAYLGQVATQAFRAQVLDLAGVRLTLDMSALPTSMDQAAAFGLLVNELISNSLKHGFAQPHPLGAGEIKLSLQAVDAASSLWRLRLADNGPGLADDFEARRQSSLGLQLVGDLCRQVKGALSISSKPGQGVAFSIDFKAVAPSALVMPP</sequence>
<evidence type="ECO:0000313" key="13">
    <source>
        <dbReference type="Proteomes" id="UP001221189"/>
    </source>
</evidence>
<evidence type="ECO:0000256" key="4">
    <source>
        <dbReference type="ARBA" id="ARBA00022777"/>
    </source>
</evidence>
<dbReference type="PROSITE" id="PS50113">
    <property type="entry name" value="PAC"/>
    <property type="match status" value="3"/>
</dbReference>
<feature type="region of interest" description="Disordered" evidence="8">
    <location>
        <begin position="1"/>
        <end position="31"/>
    </location>
</feature>
<dbReference type="SUPFAM" id="SSF55874">
    <property type="entry name" value="ATPase domain of HSP90 chaperone/DNA topoisomerase II/histidine kinase"/>
    <property type="match status" value="1"/>
</dbReference>
<dbReference type="PANTHER" id="PTHR43065:SF23">
    <property type="entry name" value="SENSOR HISTIDINE KINASE PDTAS"/>
    <property type="match status" value="1"/>
</dbReference>
<dbReference type="InterPro" id="IPR000700">
    <property type="entry name" value="PAS-assoc_C"/>
</dbReference>
<dbReference type="Pfam" id="PF00989">
    <property type="entry name" value="PAS"/>
    <property type="match status" value="1"/>
</dbReference>
<evidence type="ECO:0000256" key="3">
    <source>
        <dbReference type="ARBA" id="ARBA00022741"/>
    </source>
</evidence>
<protein>
    <submittedName>
        <fullName evidence="12">PAS domain S-box protein</fullName>
    </submittedName>
</protein>
<evidence type="ECO:0000256" key="6">
    <source>
        <dbReference type="ARBA" id="ARBA00023012"/>
    </source>
</evidence>
<dbReference type="Proteomes" id="UP001221189">
    <property type="component" value="Unassembled WGS sequence"/>
</dbReference>
<dbReference type="Gene3D" id="3.30.565.10">
    <property type="entry name" value="Histidine kinase-like ATPase, C-terminal domain"/>
    <property type="match status" value="1"/>
</dbReference>
<accession>A0ABT5KGR7</accession>
<keyword evidence="7" id="KW-0175">Coiled coil</keyword>
<dbReference type="SMART" id="SM00387">
    <property type="entry name" value="HATPase_c"/>
    <property type="match status" value="1"/>
</dbReference>
<name>A0ABT5KGR7_9BURK</name>
<dbReference type="PROSITE" id="PS50109">
    <property type="entry name" value="HIS_KIN"/>
    <property type="match status" value="1"/>
</dbReference>
<dbReference type="Pfam" id="PF13426">
    <property type="entry name" value="PAS_9"/>
    <property type="match status" value="3"/>
</dbReference>
<feature type="domain" description="PAS" evidence="10">
    <location>
        <begin position="223"/>
        <end position="273"/>
    </location>
</feature>
<evidence type="ECO:0000259" key="10">
    <source>
        <dbReference type="PROSITE" id="PS50112"/>
    </source>
</evidence>
<dbReference type="InterPro" id="IPR003594">
    <property type="entry name" value="HATPase_dom"/>
</dbReference>
<dbReference type="SUPFAM" id="SSF55785">
    <property type="entry name" value="PYP-like sensor domain (PAS domain)"/>
    <property type="match status" value="5"/>
</dbReference>
<dbReference type="InterPro" id="IPR035965">
    <property type="entry name" value="PAS-like_dom_sf"/>
</dbReference>
<dbReference type="InterPro" id="IPR001610">
    <property type="entry name" value="PAC"/>
</dbReference>
<dbReference type="EMBL" id="JAQQXT010000010">
    <property type="protein sequence ID" value="MDC8773120.1"/>
    <property type="molecule type" value="Genomic_DNA"/>
</dbReference>
<organism evidence="12 13">
    <name type="scientific">Roseateles albus</name>
    <dbReference type="NCBI Taxonomy" id="2987525"/>
    <lineage>
        <taxon>Bacteria</taxon>
        <taxon>Pseudomonadati</taxon>
        <taxon>Pseudomonadota</taxon>
        <taxon>Betaproteobacteria</taxon>
        <taxon>Burkholderiales</taxon>
        <taxon>Sphaerotilaceae</taxon>
        <taxon>Roseateles</taxon>
    </lineage>
</organism>
<feature type="domain" description="Histidine kinase" evidence="9">
    <location>
        <begin position="705"/>
        <end position="906"/>
    </location>
</feature>
<gene>
    <name evidence="12" type="ORF">PRZ03_16150</name>
</gene>
<keyword evidence="13" id="KW-1185">Reference proteome</keyword>
<evidence type="ECO:0000256" key="7">
    <source>
        <dbReference type="SAM" id="Coils"/>
    </source>
</evidence>
<dbReference type="InterPro" id="IPR000014">
    <property type="entry name" value="PAS"/>
</dbReference>
<evidence type="ECO:0000313" key="12">
    <source>
        <dbReference type="EMBL" id="MDC8773120.1"/>
    </source>
</evidence>
<keyword evidence="6" id="KW-0902">Two-component regulatory system</keyword>
<feature type="domain" description="PAC" evidence="11">
    <location>
        <begin position="149"/>
        <end position="200"/>
    </location>
</feature>
<dbReference type="NCBIfam" id="TIGR00229">
    <property type="entry name" value="sensory_box"/>
    <property type="match status" value="4"/>
</dbReference>
<evidence type="ECO:0000256" key="5">
    <source>
        <dbReference type="ARBA" id="ARBA00022840"/>
    </source>
</evidence>
<dbReference type="RefSeq" id="WP_273601299.1">
    <property type="nucleotide sequence ID" value="NZ_JAQQXT010000010.1"/>
</dbReference>
<dbReference type="SMART" id="SM00091">
    <property type="entry name" value="PAS"/>
    <property type="match status" value="5"/>
</dbReference>
<dbReference type="CDD" id="cd00130">
    <property type="entry name" value="PAS"/>
    <property type="match status" value="5"/>
</dbReference>
<feature type="domain" description="PAC" evidence="11">
    <location>
        <begin position="277"/>
        <end position="328"/>
    </location>
</feature>
<evidence type="ECO:0000259" key="9">
    <source>
        <dbReference type="PROSITE" id="PS50109"/>
    </source>
</evidence>
<dbReference type="InterPro" id="IPR011495">
    <property type="entry name" value="Sig_transdc_His_kin_sub2_dim/P"/>
</dbReference>
<dbReference type="SMART" id="SM00086">
    <property type="entry name" value="PAC"/>
    <property type="match status" value="4"/>
</dbReference>
<feature type="domain" description="PAC" evidence="11">
    <location>
        <begin position="642"/>
        <end position="694"/>
    </location>
</feature>
<keyword evidence="1" id="KW-0597">Phosphoprotein</keyword>
<feature type="domain" description="PAS" evidence="10">
    <location>
        <begin position="329"/>
        <end position="399"/>
    </location>
</feature>
<keyword evidence="5" id="KW-0067">ATP-binding</keyword>
<dbReference type="Pfam" id="PF07568">
    <property type="entry name" value="HisKA_2"/>
    <property type="match status" value="1"/>
</dbReference>
<evidence type="ECO:0000256" key="8">
    <source>
        <dbReference type="SAM" id="MobiDB-lite"/>
    </source>
</evidence>
<dbReference type="InterPro" id="IPR013656">
    <property type="entry name" value="PAS_4"/>
</dbReference>
<dbReference type="InterPro" id="IPR005467">
    <property type="entry name" value="His_kinase_dom"/>
</dbReference>
<proteinExistence type="predicted"/>
<evidence type="ECO:0000259" key="11">
    <source>
        <dbReference type="PROSITE" id="PS50113"/>
    </source>
</evidence>
<feature type="compositionally biased region" description="Polar residues" evidence="8">
    <location>
        <begin position="1"/>
        <end position="14"/>
    </location>
</feature>
<keyword evidence="4" id="KW-0418">Kinase</keyword>
<keyword evidence="3" id="KW-0547">Nucleotide-binding</keyword>
<feature type="domain" description="PAS" evidence="10">
    <location>
        <begin position="72"/>
        <end position="148"/>
    </location>
</feature>
<dbReference type="PROSITE" id="PS50112">
    <property type="entry name" value="PAS"/>
    <property type="match status" value="4"/>
</dbReference>
<feature type="coiled-coil region" evidence="7">
    <location>
        <begin position="48"/>
        <end position="79"/>
    </location>
</feature>
<dbReference type="InterPro" id="IPR013767">
    <property type="entry name" value="PAS_fold"/>
</dbReference>
<reference evidence="12 13" key="1">
    <citation type="submission" date="2022-10" db="EMBL/GenBank/DDBJ databases">
        <title>Paucibacter sp. hw1 Genome sequencing.</title>
        <authorList>
            <person name="Park S."/>
        </authorList>
    </citation>
    <scope>NUCLEOTIDE SEQUENCE [LARGE SCALE GENOMIC DNA]</scope>
    <source>
        <strain evidence="13">hw1</strain>
    </source>
</reference>
<feature type="domain" description="PAS" evidence="10">
    <location>
        <begin position="569"/>
        <end position="615"/>
    </location>
</feature>